<dbReference type="OrthoDB" id="2147274at2759"/>
<reference evidence="2" key="1">
    <citation type="journal article" date="2018" name="Nat. Microbiol.">
        <title>Leveraging single-cell genomics to expand the fungal tree of life.</title>
        <authorList>
            <person name="Ahrendt S.R."/>
            <person name="Quandt C.A."/>
            <person name="Ciobanu D."/>
            <person name="Clum A."/>
            <person name="Salamov A."/>
            <person name="Andreopoulos B."/>
            <person name="Cheng J.F."/>
            <person name="Woyke T."/>
            <person name="Pelin A."/>
            <person name="Henrissat B."/>
            <person name="Reynolds N.K."/>
            <person name="Benny G.L."/>
            <person name="Smith M.E."/>
            <person name="James T.Y."/>
            <person name="Grigoriev I.V."/>
        </authorList>
    </citation>
    <scope>NUCLEOTIDE SEQUENCE [LARGE SCALE GENOMIC DNA]</scope>
</reference>
<dbReference type="EMBL" id="ML000393">
    <property type="protein sequence ID" value="RKO84184.1"/>
    <property type="molecule type" value="Genomic_DNA"/>
</dbReference>
<evidence type="ECO:0000313" key="1">
    <source>
        <dbReference type="EMBL" id="RKO84184.1"/>
    </source>
</evidence>
<keyword evidence="2" id="KW-1185">Reference proteome</keyword>
<proteinExistence type="predicted"/>
<organism evidence="1 2">
    <name type="scientific">Blyttiomyces helicus</name>
    <dbReference type="NCBI Taxonomy" id="388810"/>
    <lineage>
        <taxon>Eukaryota</taxon>
        <taxon>Fungi</taxon>
        <taxon>Fungi incertae sedis</taxon>
        <taxon>Chytridiomycota</taxon>
        <taxon>Chytridiomycota incertae sedis</taxon>
        <taxon>Chytridiomycetes</taxon>
        <taxon>Chytridiomycetes incertae sedis</taxon>
        <taxon>Blyttiomyces</taxon>
    </lineage>
</organism>
<sequence length="450" mass="49244">MFTVLQTPARSLPFAHLLTLRLEIDHLHLPTTAFPALGSACPNLQTLKLKYAMLGPNAISHLHTHLPALHSLSLSYCDLWHPRGSWASVVLHLAARMNQLRVCHFNQCNLRDLTTAGAMVVDEEAGLGEGVYHSMRSVKMFDTGDARPTGDDLRAIVGAFPRLESLRADIPSQCLTTRGELAWGNGQLTLPFLHRLELRSAKHKDISEEPREAPLPLVTPRIADLAIWAPPLFPAALIFANARGLTRLVLNFLPVLLDDDEAPALPSLKTLEVRGLSVLAHAICLGAVKSLTRATPALTTLVVEALHRDSAPIPKSDIALLVARCPRLRTLRLRNFALPQTALATVLAHPTAWPELETLAVVGPAAAVRAASPEWEWAELAPFLDAHRGLRHIALAVGDIVVPGFQAPLMPSRARVGGGEDRFWAYAETIRRRWWWVREVNVFGPLGASG</sequence>
<dbReference type="SUPFAM" id="SSF52047">
    <property type="entry name" value="RNI-like"/>
    <property type="match status" value="1"/>
</dbReference>
<evidence type="ECO:0000313" key="2">
    <source>
        <dbReference type="Proteomes" id="UP000269721"/>
    </source>
</evidence>
<evidence type="ECO:0008006" key="3">
    <source>
        <dbReference type="Google" id="ProtNLM"/>
    </source>
</evidence>
<gene>
    <name evidence="1" type="ORF">BDK51DRAFT_34746</name>
</gene>
<dbReference type="InterPro" id="IPR032675">
    <property type="entry name" value="LRR_dom_sf"/>
</dbReference>
<dbReference type="AlphaFoldDB" id="A0A4P9VWV6"/>
<protein>
    <recommendedName>
        <fullName evidence="3">F-box domain-containing protein</fullName>
    </recommendedName>
</protein>
<dbReference type="Gene3D" id="3.80.10.10">
    <property type="entry name" value="Ribonuclease Inhibitor"/>
    <property type="match status" value="2"/>
</dbReference>
<accession>A0A4P9VWV6</accession>
<name>A0A4P9VWV6_9FUNG</name>
<dbReference type="Proteomes" id="UP000269721">
    <property type="component" value="Unassembled WGS sequence"/>
</dbReference>